<feature type="compositionally biased region" description="Low complexity" evidence="1">
    <location>
        <begin position="13"/>
        <end position="47"/>
    </location>
</feature>
<accession>A0AAW0YJZ3</accession>
<dbReference type="Pfam" id="PF09365">
    <property type="entry name" value="DUF2461"/>
    <property type="match status" value="1"/>
</dbReference>
<feature type="region of interest" description="Disordered" evidence="1">
    <location>
        <begin position="1"/>
        <end position="205"/>
    </location>
</feature>
<feature type="compositionally biased region" description="Basic and acidic residues" evidence="1">
    <location>
        <begin position="172"/>
        <end position="188"/>
    </location>
</feature>
<organism evidence="2 3">
    <name type="scientific">Kwoniella newhampshirensis</name>
    <dbReference type="NCBI Taxonomy" id="1651941"/>
    <lineage>
        <taxon>Eukaryota</taxon>
        <taxon>Fungi</taxon>
        <taxon>Dikarya</taxon>
        <taxon>Basidiomycota</taxon>
        <taxon>Agaricomycotina</taxon>
        <taxon>Tremellomycetes</taxon>
        <taxon>Tremellales</taxon>
        <taxon>Cryptococcaceae</taxon>
        <taxon>Kwoniella</taxon>
    </lineage>
</organism>
<keyword evidence="3" id="KW-1185">Reference proteome</keyword>
<evidence type="ECO:0000256" key="1">
    <source>
        <dbReference type="SAM" id="MobiDB-lite"/>
    </source>
</evidence>
<dbReference type="AlphaFoldDB" id="A0AAW0YJZ3"/>
<name>A0AAW0YJZ3_9TREE</name>
<proteinExistence type="predicted"/>
<feature type="compositionally biased region" description="Acidic residues" evidence="1">
    <location>
        <begin position="472"/>
        <end position="485"/>
    </location>
</feature>
<dbReference type="Proteomes" id="UP001388673">
    <property type="component" value="Unassembled WGS sequence"/>
</dbReference>
<protein>
    <recommendedName>
        <fullName evidence="4">TIGR02453 family protein</fullName>
    </recommendedName>
</protein>
<dbReference type="EMBL" id="JBCAWK010000008">
    <property type="protein sequence ID" value="KAK8850416.1"/>
    <property type="molecule type" value="Genomic_DNA"/>
</dbReference>
<comment type="caution">
    <text evidence="2">The sequence shown here is derived from an EMBL/GenBank/DDBJ whole genome shotgun (WGS) entry which is preliminary data.</text>
</comment>
<dbReference type="RefSeq" id="XP_066801847.1">
    <property type="nucleotide sequence ID" value="XM_066947433.1"/>
</dbReference>
<dbReference type="PANTHER" id="PTHR36452:SF1">
    <property type="entry name" value="DUF2461 DOMAIN-CONTAINING PROTEIN"/>
    <property type="match status" value="1"/>
</dbReference>
<dbReference type="KEGG" id="kne:92181592"/>
<dbReference type="PANTHER" id="PTHR36452">
    <property type="entry name" value="CHROMOSOME 12, WHOLE GENOME SHOTGUN SEQUENCE"/>
    <property type="match status" value="1"/>
</dbReference>
<evidence type="ECO:0000313" key="3">
    <source>
        <dbReference type="Proteomes" id="UP001388673"/>
    </source>
</evidence>
<dbReference type="NCBIfam" id="TIGR02453">
    <property type="entry name" value="TIGR02453 family protein"/>
    <property type="match status" value="1"/>
</dbReference>
<evidence type="ECO:0008006" key="4">
    <source>
        <dbReference type="Google" id="ProtNLM"/>
    </source>
</evidence>
<gene>
    <name evidence="2" type="ORF">IAR55_004334</name>
</gene>
<feature type="region of interest" description="Disordered" evidence="1">
    <location>
        <begin position="462"/>
        <end position="485"/>
    </location>
</feature>
<sequence length="485" mass="53943">MVQSKTTPRRSARASPRVSSTRSTPRAKTSTTLKQSTTPTSTRSGRSVKPTTSSPYFPKAQTKPNTGQRQAKSRKEARGTAGARSRQVNDESDDEFDSATGLTESEPPSSTDDSDSEDAFDPSSDEGFEEYDEEVVQADGSDVDSDFLDEEENEKKGKKRKSVGGGGGGTKKVKEENGPGKVKRDSGKGGHGIEGYENEDDDSEIELEDGQEIAGRIYPAPKTGQVPPGRISKNTFNYQRNLQIPERNDRDWFRSHEPAFRQAEKEWQAFVGLIQSKLHEVDDEIPHLPPRDIIHRFYRDVRFSSDKTPYKRNFSMSTSRGGRKGVFACYHISICPNGKSIMAGGLWQPGKDELASIRSHLLADPQRFRDVIENEEFVKVFGEAKEKKGKRQNVFGHDDALKVAPKGVEKGHKDIDLLKLRSVAVLHHFTDEEVLHEKFQDAVKEVARVLVPFVRMLNDFLARTPDGGNGNDTDEAGDEADQGED</sequence>
<feature type="compositionally biased region" description="Acidic residues" evidence="1">
    <location>
        <begin position="196"/>
        <end position="205"/>
    </location>
</feature>
<feature type="compositionally biased region" description="Acidic residues" evidence="1">
    <location>
        <begin position="112"/>
        <end position="152"/>
    </location>
</feature>
<reference evidence="2 3" key="1">
    <citation type="journal article" date="2024" name="bioRxiv">
        <title>Comparative genomics of Cryptococcus and Kwoniella reveals pathogenesis evolution and contrasting karyotype dynamics via intercentromeric recombination or chromosome fusion.</title>
        <authorList>
            <person name="Coelho M.A."/>
            <person name="David-Palma M."/>
            <person name="Shea T."/>
            <person name="Bowers K."/>
            <person name="McGinley-Smith S."/>
            <person name="Mohammad A.W."/>
            <person name="Gnirke A."/>
            <person name="Yurkov A.M."/>
            <person name="Nowrousian M."/>
            <person name="Sun S."/>
            <person name="Cuomo C.A."/>
            <person name="Heitman J."/>
        </authorList>
    </citation>
    <scope>NUCLEOTIDE SEQUENCE [LARGE SCALE GENOMIC DNA]</scope>
    <source>
        <strain evidence="2 3">CBS 13917</strain>
    </source>
</reference>
<evidence type="ECO:0000313" key="2">
    <source>
        <dbReference type="EMBL" id="KAK8850416.1"/>
    </source>
</evidence>
<dbReference type="GeneID" id="92181592"/>
<dbReference type="InterPro" id="IPR012808">
    <property type="entry name" value="CHP02453"/>
</dbReference>